<evidence type="ECO:0000313" key="3">
    <source>
        <dbReference type="Proteomes" id="UP000320776"/>
    </source>
</evidence>
<reference evidence="2 3" key="1">
    <citation type="submission" date="2019-02" db="EMBL/GenBank/DDBJ databases">
        <title>Closed genome of Sporomusa termitida DSM 4440.</title>
        <authorList>
            <person name="Poehlein A."/>
            <person name="Daniel R."/>
        </authorList>
    </citation>
    <scope>NUCLEOTIDE SEQUENCE [LARGE SCALE GENOMIC DNA]</scope>
    <source>
        <strain evidence="2 3">DSM 4440</strain>
    </source>
</reference>
<name>A0A517DVG7_9FIRM</name>
<dbReference type="InterPro" id="IPR041551">
    <property type="entry name" value="RE_BsaWI"/>
</dbReference>
<feature type="domain" description="BsaWI restriction endonuclease type 2" evidence="1">
    <location>
        <begin position="132"/>
        <end position="231"/>
    </location>
</feature>
<dbReference type="EMBL" id="CP036259">
    <property type="protein sequence ID" value="QDR81323.1"/>
    <property type="molecule type" value="Genomic_DNA"/>
</dbReference>
<dbReference type="Proteomes" id="UP000320776">
    <property type="component" value="Chromosome"/>
</dbReference>
<dbReference type="AlphaFoldDB" id="A0A517DVG7"/>
<evidence type="ECO:0000313" key="2">
    <source>
        <dbReference type="EMBL" id="QDR81323.1"/>
    </source>
</evidence>
<dbReference type="Pfam" id="PF18643">
    <property type="entry name" value="RE_BsaWI"/>
    <property type="match status" value="1"/>
</dbReference>
<organism evidence="2 3">
    <name type="scientific">Sporomusa termitida</name>
    <dbReference type="NCBI Taxonomy" id="2377"/>
    <lineage>
        <taxon>Bacteria</taxon>
        <taxon>Bacillati</taxon>
        <taxon>Bacillota</taxon>
        <taxon>Negativicutes</taxon>
        <taxon>Selenomonadales</taxon>
        <taxon>Sporomusaceae</taxon>
        <taxon>Sporomusa</taxon>
    </lineage>
</organism>
<evidence type="ECO:0000259" key="1">
    <source>
        <dbReference type="Pfam" id="PF18643"/>
    </source>
</evidence>
<proteinExistence type="predicted"/>
<gene>
    <name evidence="2" type="primary">ageIR</name>
    <name evidence="2" type="ORF">SPTER_27010</name>
</gene>
<sequence length="267" mass="30161">MILQVSKKDTVELVNMSEQDYQAIRNYFIQKLNDSPKKREAIADTLIYAIQRCPSENISDLWHHVIYRTYISVDNGGNQFQSWVRASGDALEMFIAQAYNPALSEMGIRLVPLLKNKAQAMDRMGLSVVVSKSKLDVLIEKQGERKGLLNGYGILGGLHVKASLAERISDDVPASRIMMQAGYTSILWTLDVKSNPPRDFTNRGEFGVPEKPTHKRDLIEERGDFNVCFSYNSRTVPSPKTTKSGRRIHTVNMLESPDAFIQYCAEL</sequence>
<dbReference type="GO" id="GO:0009036">
    <property type="term" value="F:type II site-specific deoxyribonuclease activity"/>
    <property type="evidence" value="ECO:0007669"/>
    <property type="project" value="UniProtKB-EC"/>
</dbReference>
<protein>
    <submittedName>
        <fullName evidence="2">Type-2 restriction enzyme AgeI</fullName>
        <ecNumber evidence="2">3.1.21.4</ecNumber>
    </submittedName>
</protein>
<dbReference type="REBASE" id="345215">
    <property type="entry name" value="Ste4440ORF27000P"/>
</dbReference>
<dbReference type="OrthoDB" id="5957901at2"/>
<keyword evidence="2" id="KW-0378">Hydrolase</keyword>
<keyword evidence="3" id="KW-1185">Reference proteome</keyword>
<dbReference type="KEGG" id="sted:SPTER_27010"/>
<dbReference type="EC" id="3.1.21.4" evidence="2"/>
<accession>A0A517DVG7</accession>